<dbReference type="AlphaFoldDB" id="A0AAV4YG82"/>
<gene>
    <name evidence="1" type="ORF">CEXT_70811</name>
</gene>
<evidence type="ECO:0000313" key="2">
    <source>
        <dbReference type="Proteomes" id="UP001054945"/>
    </source>
</evidence>
<dbReference type="EMBL" id="BPLR01019234">
    <property type="protein sequence ID" value="GIZ05197.1"/>
    <property type="molecule type" value="Genomic_DNA"/>
</dbReference>
<accession>A0AAV4YG82</accession>
<sequence>MIECPEMQVEAATLSHILALRQVCRRHDTFICVGKKRTWNSYTSLFGHVWENDFEYGTPIVIYFRENSPRRVALLFHRSTTLTAAQSAVRAKHCFFRRGRIELDVMLSPAEGKWFARFRRI</sequence>
<name>A0AAV4YG82_CAEEX</name>
<keyword evidence="2" id="KW-1185">Reference proteome</keyword>
<proteinExistence type="predicted"/>
<evidence type="ECO:0000313" key="1">
    <source>
        <dbReference type="EMBL" id="GIZ05197.1"/>
    </source>
</evidence>
<dbReference type="Proteomes" id="UP001054945">
    <property type="component" value="Unassembled WGS sequence"/>
</dbReference>
<protein>
    <submittedName>
        <fullName evidence="1">Uncharacterized protein</fullName>
    </submittedName>
</protein>
<reference evidence="1 2" key="1">
    <citation type="submission" date="2021-06" db="EMBL/GenBank/DDBJ databases">
        <title>Caerostris extrusa draft genome.</title>
        <authorList>
            <person name="Kono N."/>
            <person name="Arakawa K."/>
        </authorList>
    </citation>
    <scope>NUCLEOTIDE SEQUENCE [LARGE SCALE GENOMIC DNA]</scope>
</reference>
<organism evidence="1 2">
    <name type="scientific">Caerostris extrusa</name>
    <name type="common">Bark spider</name>
    <name type="synonym">Caerostris bankana</name>
    <dbReference type="NCBI Taxonomy" id="172846"/>
    <lineage>
        <taxon>Eukaryota</taxon>
        <taxon>Metazoa</taxon>
        <taxon>Ecdysozoa</taxon>
        <taxon>Arthropoda</taxon>
        <taxon>Chelicerata</taxon>
        <taxon>Arachnida</taxon>
        <taxon>Araneae</taxon>
        <taxon>Araneomorphae</taxon>
        <taxon>Entelegynae</taxon>
        <taxon>Araneoidea</taxon>
        <taxon>Araneidae</taxon>
        <taxon>Caerostris</taxon>
    </lineage>
</organism>
<comment type="caution">
    <text evidence="1">The sequence shown here is derived from an EMBL/GenBank/DDBJ whole genome shotgun (WGS) entry which is preliminary data.</text>
</comment>